<accession>A0A6N8F9G7</accession>
<protein>
    <submittedName>
        <fullName evidence="1">Uncharacterized protein</fullName>
    </submittedName>
</protein>
<organism evidence="1 2">
    <name type="scientific">Psychrosphaera haliotis</name>
    <dbReference type="NCBI Taxonomy" id="555083"/>
    <lineage>
        <taxon>Bacteria</taxon>
        <taxon>Pseudomonadati</taxon>
        <taxon>Pseudomonadota</taxon>
        <taxon>Gammaproteobacteria</taxon>
        <taxon>Alteromonadales</taxon>
        <taxon>Pseudoalteromonadaceae</taxon>
        <taxon>Psychrosphaera</taxon>
    </lineage>
</organism>
<dbReference type="Proteomes" id="UP000439994">
    <property type="component" value="Unassembled WGS sequence"/>
</dbReference>
<reference evidence="1 2" key="1">
    <citation type="submission" date="2019-11" db="EMBL/GenBank/DDBJ databases">
        <title>P. haliotis isolates from Z. marina roots.</title>
        <authorList>
            <person name="Cohen M."/>
            <person name="Jospin G."/>
            <person name="Eisen J.A."/>
            <person name="Coil D.A."/>
        </authorList>
    </citation>
    <scope>NUCLEOTIDE SEQUENCE [LARGE SCALE GENOMIC DNA]</scope>
    <source>
        <strain evidence="1 2">UCD-MCMsp1aY</strain>
    </source>
</reference>
<sequence length="132" mass="15833">MKYDDFDFPEESLINKLNSERKSLTMERALLWRKLKSNGEIPYTNQEVIIDKLNEAFPNAKSGERVELLGDSFIKRFQPIELNKTGKKVKKYWPYWLRLHDGGRIDENWKVNIHQMWPDMFLIKADRNKAFK</sequence>
<comment type="caution">
    <text evidence="1">The sequence shown here is derived from an EMBL/GenBank/DDBJ whole genome shotgun (WGS) entry which is preliminary data.</text>
</comment>
<evidence type="ECO:0000313" key="1">
    <source>
        <dbReference type="EMBL" id="MUH71462.1"/>
    </source>
</evidence>
<dbReference type="AlphaFoldDB" id="A0A6N8F9G7"/>
<keyword evidence="2" id="KW-1185">Reference proteome</keyword>
<evidence type="ECO:0000313" key="2">
    <source>
        <dbReference type="Proteomes" id="UP000439994"/>
    </source>
</evidence>
<name>A0A6N8F9G7_9GAMM</name>
<dbReference type="EMBL" id="WOCD01000001">
    <property type="protein sequence ID" value="MUH71462.1"/>
    <property type="molecule type" value="Genomic_DNA"/>
</dbReference>
<proteinExistence type="predicted"/>
<gene>
    <name evidence="1" type="ORF">GNP35_02465</name>
</gene>
<dbReference type="RefSeq" id="WP_155694205.1">
    <property type="nucleotide sequence ID" value="NZ_WOCD01000001.1"/>
</dbReference>